<name>A0A1D1ZER0_9ARAE</name>
<sequence length="187" mass="21237">YTPLLGMDSNDMTPEDVAILAGSIQEEVDKVQDRIRQPWAPHAIHRVNDAVRPVDSFAYDPAIVSIGPFHRDNRGLAAKKEVKWLLLHDLLERRPVNNLQVAVAEVAARVERIRASYSEKFPGITDEAFVKMMVLDGCFVLELMMKFAVDDWDLISPFRGIEVIGTGRWAVSRVWNDLILLENQIPF</sequence>
<proteinExistence type="predicted"/>
<evidence type="ECO:0000313" key="1">
    <source>
        <dbReference type="EMBL" id="JAT65452.1"/>
    </source>
</evidence>
<accession>A0A1D1ZER0</accession>
<protein>
    <submittedName>
        <fullName evidence="1">UPF0481 protein At3g47200</fullName>
    </submittedName>
</protein>
<gene>
    <name evidence="1" type="primary">At3g47200_24</name>
    <name evidence="1" type="ORF">g.103762</name>
</gene>
<dbReference type="EMBL" id="GDJX01002484">
    <property type="protein sequence ID" value="JAT65452.1"/>
    <property type="molecule type" value="Transcribed_RNA"/>
</dbReference>
<dbReference type="AlphaFoldDB" id="A0A1D1ZER0"/>
<organism evidence="1">
    <name type="scientific">Anthurium amnicola</name>
    <dbReference type="NCBI Taxonomy" id="1678845"/>
    <lineage>
        <taxon>Eukaryota</taxon>
        <taxon>Viridiplantae</taxon>
        <taxon>Streptophyta</taxon>
        <taxon>Embryophyta</taxon>
        <taxon>Tracheophyta</taxon>
        <taxon>Spermatophyta</taxon>
        <taxon>Magnoliopsida</taxon>
        <taxon>Liliopsida</taxon>
        <taxon>Araceae</taxon>
        <taxon>Pothoideae</taxon>
        <taxon>Potheae</taxon>
        <taxon>Anthurium</taxon>
    </lineage>
</organism>
<feature type="non-terminal residue" evidence="1">
    <location>
        <position position="187"/>
    </location>
</feature>
<dbReference type="InterPro" id="IPR004158">
    <property type="entry name" value="DUF247_pln"/>
</dbReference>
<dbReference type="Pfam" id="PF03140">
    <property type="entry name" value="DUF247"/>
    <property type="match status" value="1"/>
</dbReference>
<feature type="non-terminal residue" evidence="1">
    <location>
        <position position="1"/>
    </location>
</feature>
<reference evidence="1" key="1">
    <citation type="submission" date="2015-07" db="EMBL/GenBank/DDBJ databases">
        <title>Transcriptome Assembly of Anthurium amnicola.</title>
        <authorList>
            <person name="Suzuki J."/>
        </authorList>
    </citation>
    <scope>NUCLEOTIDE SEQUENCE</scope>
</reference>
<dbReference type="PANTHER" id="PTHR31170:SF25">
    <property type="entry name" value="BNAA09G04570D PROTEIN"/>
    <property type="match status" value="1"/>
</dbReference>
<dbReference type="PANTHER" id="PTHR31170">
    <property type="entry name" value="BNAC04G53230D PROTEIN"/>
    <property type="match status" value="1"/>
</dbReference>